<dbReference type="PANTHER" id="PTHR47683">
    <property type="entry name" value="PSEUDOURIDINE SYNTHASE FAMILY PROTEIN-RELATED"/>
    <property type="match status" value="1"/>
</dbReference>
<dbReference type="FunFam" id="3.10.290.10:FF:000003">
    <property type="entry name" value="Pseudouridine synthase"/>
    <property type="match status" value="1"/>
</dbReference>
<evidence type="ECO:0000256" key="3">
    <source>
        <dbReference type="PROSITE-ProRule" id="PRU00182"/>
    </source>
</evidence>
<reference evidence="7 8" key="1">
    <citation type="submission" date="2018-06" db="EMBL/GenBank/DDBJ databases">
        <title>Genomic Encyclopedia of Type Strains, Phase IV (KMG-IV): sequencing the most valuable type-strain genomes for metagenomic binning, comparative biology and taxonomic classification.</title>
        <authorList>
            <person name="Goeker M."/>
        </authorList>
    </citation>
    <scope>NUCLEOTIDE SEQUENCE [LARGE SCALE GENOMIC DNA]</scope>
    <source>
        <strain evidence="7 8">DSM 25532</strain>
    </source>
</reference>
<dbReference type="AlphaFoldDB" id="A0A366HV31"/>
<dbReference type="PANTHER" id="PTHR47683:SF2">
    <property type="entry name" value="RNA-BINDING S4 DOMAIN-CONTAINING PROTEIN"/>
    <property type="match status" value="1"/>
</dbReference>
<keyword evidence="3" id="KW-0694">RNA-binding</keyword>
<dbReference type="SMART" id="SM00363">
    <property type="entry name" value="S4"/>
    <property type="match status" value="1"/>
</dbReference>
<evidence type="ECO:0000313" key="7">
    <source>
        <dbReference type="EMBL" id="RBP47394.1"/>
    </source>
</evidence>
<dbReference type="InterPro" id="IPR042092">
    <property type="entry name" value="PsdUridine_s_RsuA/RluB/E/F_cat"/>
</dbReference>
<dbReference type="GO" id="GO:0003723">
    <property type="term" value="F:RNA binding"/>
    <property type="evidence" value="ECO:0007669"/>
    <property type="project" value="UniProtKB-KW"/>
</dbReference>
<protein>
    <recommendedName>
        <fullName evidence="4">Pseudouridine synthase</fullName>
        <ecNumber evidence="4">5.4.99.-</ecNumber>
    </recommendedName>
</protein>
<sequence length="296" mass="33189">MRLNKFLSSCGLGSRRGVEALILEGRVRINGQVCTELGTQVESTDEVVVDTKKVRPNKPVVIALHKPKGYVCTRDDEHARHTIYDLLPGKLRSLAHVGRLDMDSEGLLLLTNQGDLSHQLAHPTHGLEKEYEVQLEKPFDPALLEKLTHGLHIEEGFAKAERAWIIGHYKLGLVLKQGLKRQIRHMLYRVGYEVKRLVRVRIGNLPLTGIPEGGFRELKPDEVDRLLVHPKAKERPTLSKSRTASARKAMTERVEKEKEIERKTKAAEAAGKAAPARGRNRPARKTSRRGGARGGY</sequence>
<dbReference type="InterPro" id="IPR002942">
    <property type="entry name" value="S4_RNA-bd"/>
</dbReference>
<evidence type="ECO:0000259" key="6">
    <source>
        <dbReference type="SMART" id="SM00363"/>
    </source>
</evidence>
<dbReference type="CDD" id="cd02870">
    <property type="entry name" value="PseudoU_synth_RsuA_like"/>
    <property type="match status" value="1"/>
</dbReference>
<dbReference type="Proteomes" id="UP000253426">
    <property type="component" value="Unassembled WGS sequence"/>
</dbReference>
<dbReference type="InterPro" id="IPR020094">
    <property type="entry name" value="TruA/RsuA/RluB/E/F_N"/>
</dbReference>
<gene>
    <name evidence="7" type="ORF">DES53_101191</name>
</gene>
<feature type="compositionally biased region" description="Basic and acidic residues" evidence="5">
    <location>
        <begin position="249"/>
        <end position="266"/>
    </location>
</feature>
<dbReference type="PROSITE" id="PS50889">
    <property type="entry name" value="S4"/>
    <property type="match status" value="1"/>
</dbReference>
<dbReference type="NCBIfam" id="TIGR00093">
    <property type="entry name" value="pseudouridine synthase"/>
    <property type="match status" value="1"/>
</dbReference>
<keyword evidence="2 4" id="KW-0413">Isomerase</keyword>
<evidence type="ECO:0000256" key="2">
    <source>
        <dbReference type="ARBA" id="ARBA00023235"/>
    </source>
</evidence>
<dbReference type="InterPro" id="IPR050343">
    <property type="entry name" value="RsuA_PseudoU_synthase"/>
</dbReference>
<dbReference type="Pfam" id="PF01479">
    <property type="entry name" value="S4"/>
    <property type="match status" value="1"/>
</dbReference>
<evidence type="ECO:0000256" key="5">
    <source>
        <dbReference type="SAM" id="MobiDB-lite"/>
    </source>
</evidence>
<proteinExistence type="inferred from homology"/>
<comment type="similarity">
    <text evidence="1 4">Belongs to the pseudouridine synthase RsuA family.</text>
</comment>
<dbReference type="SUPFAM" id="SSF55120">
    <property type="entry name" value="Pseudouridine synthase"/>
    <property type="match status" value="1"/>
</dbReference>
<feature type="compositionally biased region" description="Low complexity" evidence="5">
    <location>
        <begin position="267"/>
        <end position="277"/>
    </location>
</feature>
<comment type="caution">
    <text evidence="7">The sequence shown here is derived from an EMBL/GenBank/DDBJ whole genome shotgun (WGS) entry which is preliminary data.</text>
</comment>
<accession>A0A366HV31</accession>
<evidence type="ECO:0000256" key="4">
    <source>
        <dbReference type="RuleBase" id="RU003887"/>
    </source>
</evidence>
<feature type="compositionally biased region" description="Basic residues" evidence="5">
    <location>
        <begin position="278"/>
        <end position="296"/>
    </location>
</feature>
<dbReference type="InterPro" id="IPR020103">
    <property type="entry name" value="PsdUridine_synth_cat_dom_sf"/>
</dbReference>
<dbReference type="InterPro" id="IPR006145">
    <property type="entry name" value="PsdUridine_synth_RsuA/RluA"/>
</dbReference>
<organism evidence="7 8">
    <name type="scientific">Roseimicrobium gellanilyticum</name>
    <dbReference type="NCBI Taxonomy" id="748857"/>
    <lineage>
        <taxon>Bacteria</taxon>
        <taxon>Pseudomonadati</taxon>
        <taxon>Verrucomicrobiota</taxon>
        <taxon>Verrucomicrobiia</taxon>
        <taxon>Verrucomicrobiales</taxon>
        <taxon>Verrucomicrobiaceae</taxon>
        <taxon>Roseimicrobium</taxon>
    </lineage>
</organism>
<dbReference type="PROSITE" id="PS01149">
    <property type="entry name" value="PSI_RSU"/>
    <property type="match status" value="1"/>
</dbReference>
<feature type="domain" description="RNA-binding S4" evidence="6">
    <location>
        <begin position="1"/>
        <end position="62"/>
    </location>
</feature>
<evidence type="ECO:0000313" key="8">
    <source>
        <dbReference type="Proteomes" id="UP000253426"/>
    </source>
</evidence>
<dbReference type="GO" id="GO:0000455">
    <property type="term" value="P:enzyme-directed rRNA pseudouridine synthesis"/>
    <property type="evidence" value="ECO:0007669"/>
    <property type="project" value="UniProtKB-ARBA"/>
</dbReference>
<dbReference type="InterPro" id="IPR036986">
    <property type="entry name" value="S4_RNA-bd_sf"/>
</dbReference>
<dbReference type="InterPro" id="IPR018496">
    <property type="entry name" value="PsdUridine_synth_RsuA/RluB_CS"/>
</dbReference>
<dbReference type="EMBL" id="QNRR01000001">
    <property type="protein sequence ID" value="RBP47394.1"/>
    <property type="molecule type" value="Genomic_DNA"/>
</dbReference>
<dbReference type="Gene3D" id="3.30.70.1560">
    <property type="entry name" value="Alpha-L RNA-binding motif"/>
    <property type="match status" value="1"/>
</dbReference>
<dbReference type="CDD" id="cd00165">
    <property type="entry name" value="S4"/>
    <property type="match status" value="1"/>
</dbReference>
<dbReference type="EC" id="5.4.99.-" evidence="4"/>
<dbReference type="SUPFAM" id="SSF55174">
    <property type="entry name" value="Alpha-L RNA-binding motif"/>
    <property type="match status" value="1"/>
</dbReference>
<dbReference type="GO" id="GO:0120159">
    <property type="term" value="F:rRNA pseudouridine synthase activity"/>
    <property type="evidence" value="ECO:0007669"/>
    <property type="project" value="UniProtKB-ARBA"/>
</dbReference>
<evidence type="ECO:0000256" key="1">
    <source>
        <dbReference type="ARBA" id="ARBA00008348"/>
    </source>
</evidence>
<feature type="region of interest" description="Disordered" evidence="5">
    <location>
        <begin position="231"/>
        <end position="296"/>
    </location>
</feature>
<dbReference type="InterPro" id="IPR000748">
    <property type="entry name" value="PsdUridine_synth_RsuA/RluB/E/F"/>
</dbReference>
<keyword evidence="8" id="KW-1185">Reference proteome</keyword>
<dbReference type="Gene3D" id="3.30.70.580">
    <property type="entry name" value="Pseudouridine synthase I, catalytic domain, N-terminal subdomain"/>
    <property type="match status" value="1"/>
</dbReference>
<name>A0A366HV31_9BACT</name>
<dbReference type="Gene3D" id="3.10.290.10">
    <property type="entry name" value="RNA-binding S4 domain"/>
    <property type="match status" value="1"/>
</dbReference>
<dbReference type="RefSeq" id="WP_113956334.1">
    <property type="nucleotide sequence ID" value="NZ_QNRR01000001.1"/>
</dbReference>
<dbReference type="Pfam" id="PF00849">
    <property type="entry name" value="PseudoU_synth_2"/>
    <property type="match status" value="1"/>
</dbReference>
<dbReference type="OrthoDB" id="9807213at2"/>